<dbReference type="GO" id="GO:0019878">
    <property type="term" value="P:lysine biosynthetic process via aminoadipic acid"/>
    <property type="evidence" value="ECO:0007669"/>
    <property type="project" value="TreeGrafter"/>
</dbReference>
<proteinExistence type="predicted"/>
<gene>
    <name evidence="3" type="ORF">A4U43_C10F1390</name>
</gene>
<evidence type="ECO:0000256" key="1">
    <source>
        <dbReference type="ARBA" id="ARBA00023002"/>
    </source>
</evidence>
<dbReference type="SUPFAM" id="SSF52283">
    <property type="entry name" value="Formate/glycerate dehydrogenase catalytic domain-like"/>
    <property type="match status" value="1"/>
</dbReference>
<dbReference type="Gene3D" id="3.40.50.720">
    <property type="entry name" value="NAD(P)-binding Rossmann-like Domain"/>
    <property type="match status" value="1"/>
</dbReference>
<dbReference type="Pfam" id="PF05222">
    <property type="entry name" value="AlaDh_PNT_N"/>
    <property type="match status" value="1"/>
</dbReference>
<sequence>MLGSGVVGILSESCNVWERRAPLTPAHRARLLLSGNGNGVDRSIIIQPSTKRIYYDSQYEDVGCEISDDLSECGLILGVKQPKVIRYCQVQCYLKCVNS</sequence>
<keyword evidence="4" id="KW-1185">Reference proteome</keyword>
<reference evidence="4" key="1">
    <citation type="journal article" date="2017" name="Nat. Commun.">
        <title>The asparagus genome sheds light on the origin and evolution of a young Y chromosome.</title>
        <authorList>
            <person name="Harkess A."/>
            <person name="Zhou J."/>
            <person name="Xu C."/>
            <person name="Bowers J.E."/>
            <person name="Van der Hulst R."/>
            <person name="Ayyampalayam S."/>
            <person name="Mercati F."/>
            <person name="Riccardi P."/>
            <person name="McKain M.R."/>
            <person name="Kakrana A."/>
            <person name="Tang H."/>
            <person name="Ray J."/>
            <person name="Groenendijk J."/>
            <person name="Arikit S."/>
            <person name="Mathioni S.M."/>
            <person name="Nakano M."/>
            <person name="Shan H."/>
            <person name="Telgmann-Rauber A."/>
            <person name="Kanno A."/>
            <person name="Yue Z."/>
            <person name="Chen H."/>
            <person name="Li W."/>
            <person name="Chen Y."/>
            <person name="Xu X."/>
            <person name="Zhang Y."/>
            <person name="Luo S."/>
            <person name="Chen H."/>
            <person name="Gao J."/>
            <person name="Mao Z."/>
            <person name="Pires J.C."/>
            <person name="Luo M."/>
            <person name="Kudrna D."/>
            <person name="Wing R.A."/>
            <person name="Meyers B.C."/>
            <person name="Yi K."/>
            <person name="Kong H."/>
            <person name="Lavrijsen P."/>
            <person name="Sunseri F."/>
            <person name="Falavigna A."/>
            <person name="Ye Y."/>
            <person name="Leebens-Mack J.H."/>
            <person name="Chen G."/>
        </authorList>
    </citation>
    <scope>NUCLEOTIDE SEQUENCE [LARGE SCALE GENOMIC DNA]</scope>
    <source>
        <strain evidence="4">cv. DH0086</strain>
    </source>
</reference>
<evidence type="ECO:0000259" key="2">
    <source>
        <dbReference type="Pfam" id="PF05222"/>
    </source>
</evidence>
<feature type="domain" description="Alanine dehydrogenase/pyridine nucleotide transhydrogenase N-terminal" evidence="2">
    <location>
        <begin position="8"/>
        <end position="84"/>
    </location>
</feature>
<dbReference type="EMBL" id="CM007390">
    <property type="protein sequence ID" value="ONK55828.1"/>
    <property type="molecule type" value="Genomic_DNA"/>
</dbReference>
<accession>A0A5P1E027</accession>
<keyword evidence="1" id="KW-0560">Oxidoreductase</keyword>
<dbReference type="GO" id="GO:0005737">
    <property type="term" value="C:cytoplasm"/>
    <property type="evidence" value="ECO:0007669"/>
    <property type="project" value="TreeGrafter"/>
</dbReference>
<dbReference type="AlphaFoldDB" id="A0A5P1E027"/>
<dbReference type="Proteomes" id="UP000243459">
    <property type="component" value="Chromosome 10"/>
</dbReference>
<dbReference type="InterPro" id="IPR007886">
    <property type="entry name" value="AlaDH/PNT_N"/>
</dbReference>
<evidence type="ECO:0000313" key="3">
    <source>
        <dbReference type="EMBL" id="ONK55828.1"/>
    </source>
</evidence>
<dbReference type="PANTHER" id="PTHR11133">
    <property type="entry name" value="SACCHAROPINE DEHYDROGENASE"/>
    <property type="match status" value="1"/>
</dbReference>
<dbReference type="InterPro" id="IPR051168">
    <property type="entry name" value="AASS"/>
</dbReference>
<dbReference type="PANTHER" id="PTHR11133:SF22">
    <property type="entry name" value="ALPHA-AMINOADIPIC SEMIALDEHYDE SYNTHASE, MITOCHONDRIAL"/>
    <property type="match status" value="1"/>
</dbReference>
<evidence type="ECO:0000313" key="4">
    <source>
        <dbReference type="Proteomes" id="UP000243459"/>
    </source>
</evidence>
<name>A0A5P1E027_ASPOF</name>
<protein>
    <recommendedName>
        <fullName evidence="2">Alanine dehydrogenase/pyridine nucleotide transhydrogenase N-terminal domain-containing protein</fullName>
    </recommendedName>
</protein>
<organism evidence="3 4">
    <name type="scientific">Asparagus officinalis</name>
    <name type="common">Garden asparagus</name>
    <dbReference type="NCBI Taxonomy" id="4686"/>
    <lineage>
        <taxon>Eukaryota</taxon>
        <taxon>Viridiplantae</taxon>
        <taxon>Streptophyta</taxon>
        <taxon>Embryophyta</taxon>
        <taxon>Tracheophyta</taxon>
        <taxon>Spermatophyta</taxon>
        <taxon>Magnoliopsida</taxon>
        <taxon>Liliopsida</taxon>
        <taxon>Asparagales</taxon>
        <taxon>Asparagaceae</taxon>
        <taxon>Asparagoideae</taxon>
        <taxon>Asparagus</taxon>
    </lineage>
</organism>
<dbReference type="GO" id="GO:0004753">
    <property type="term" value="F:saccharopine dehydrogenase activity"/>
    <property type="evidence" value="ECO:0007669"/>
    <property type="project" value="TreeGrafter"/>
</dbReference>
<dbReference type="Gramene" id="ONK55828">
    <property type="protein sequence ID" value="ONK55828"/>
    <property type="gene ID" value="A4U43_C10F1390"/>
</dbReference>